<dbReference type="Pfam" id="PF07687">
    <property type="entry name" value="M20_dimer"/>
    <property type="match status" value="1"/>
</dbReference>
<protein>
    <submittedName>
        <fullName evidence="4">Zn-dependent hydrolase</fullName>
    </submittedName>
</protein>
<dbReference type="InterPro" id="IPR010158">
    <property type="entry name" value="Amidase_Cbmase"/>
</dbReference>
<reference evidence="4" key="1">
    <citation type="submission" date="2020-05" db="EMBL/GenBank/DDBJ databases">
        <title>Nod-independent and nitrogen-fixing Bradyrhizobium aeschynomene sp. nov. isolated from nodules of Aeschynomene indica.</title>
        <authorList>
            <person name="Zhang Z."/>
        </authorList>
    </citation>
    <scope>NUCLEOTIDE SEQUENCE</scope>
    <source>
        <strain evidence="4">83012</strain>
    </source>
</reference>
<keyword evidence="5" id="KW-1185">Reference proteome</keyword>
<feature type="domain" description="Peptidase M20 dimerisation" evidence="3">
    <location>
        <begin position="216"/>
        <end position="316"/>
    </location>
</feature>
<evidence type="ECO:0000259" key="3">
    <source>
        <dbReference type="Pfam" id="PF07687"/>
    </source>
</evidence>
<gene>
    <name evidence="4" type="ORF">HL667_18000</name>
</gene>
<keyword evidence="2 4" id="KW-0378">Hydrolase</keyword>
<evidence type="ECO:0000313" key="5">
    <source>
        <dbReference type="Proteomes" id="UP000886476"/>
    </source>
</evidence>
<dbReference type="PANTHER" id="PTHR32494:SF5">
    <property type="entry name" value="ALLANTOATE AMIDOHYDROLASE"/>
    <property type="match status" value="1"/>
</dbReference>
<dbReference type="InterPro" id="IPR011650">
    <property type="entry name" value="Peptidase_M20_dimer"/>
</dbReference>
<dbReference type="Gene3D" id="3.40.630.10">
    <property type="entry name" value="Zn peptidases"/>
    <property type="match status" value="1"/>
</dbReference>
<dbReference type="Gene3D" id="3.30.70.360">
    <property type="match status" value="1"/>
</dbReference>
<dbReference type="InterPro" id="IPR002933">
    <property type="entry name" value="Peptidase_M20"/>
</dbReference>
<evidence type="ECO:0000256" key="2">
    <source>
        <dbReference type="ARBA" id="ARBA00022801"/>
    </source>
</evidence>
<comment type="caution">
    <text evidence="4">The sequence shown here is derived from an EMBL/GenBank/DDBJ whole genome shotgun (WGS) entry which is preliminary data.</text>
</comment>
<evidence type="ECO:0000313" key="4">
    <source>
        <dbReference type="EMBL" id="NPU66901.1"/>
    </source>
</evidence>
<dbReference type="GO" id="GO:0016787">
    <property type="term" value="F:hydrolase activity"/>
    <property type="evidence" value="ECO:0007669"/>
    <property type="project" value="UniProtKB-KW"/>
</dbReference>
<accession>A0ABX2CFD9</accession>
<dbReference type="InterPro" id="IPR036264">
    <property type="entry name" value="Bact_exopeptidase_dim_dom"/>
</dbReference>
<dbReference type="SUPFAM" id="SSF55031">
    <property type="entry name" value="Bacterial exopeptidase dimerisation domain"/>
    <property type="match status" value="1"/>
</dbReference>
<organism evidence="4 5">
    <name type="scientific">Bradyrhizobium aeschynomenes</name>
    <dbReference type="NCBI Taxonomy" id="2734909"/>
    <lineage>
        <taxon>Bacteria</taxon>
        <taxon>Pseudomonadati</taxon>
        <taxon>Pseudomonadota</taxon>
        <taxon>Alphaproteobacteria</taxon>
        <taxon>Hyphomicrobiales</taxon>
        <taxon>Nitrobacteraceae</taxon>
        <taxon>Bradyrhizobium</taxon>
    </lineage>
</organism>
<comment type="similarity">
    <text evidence="1">Belongs to the peptidase M20 family.</text>
</comment>
<dbReference type="NCBIfam" id="NF006769">
    <property type="entry name" value="PRK09290.1-3"/>
    <property type="match status" value="1"/>
</dbReference>
<dbReference type="Proteomes" id="UP000886476">
    <property type="component" value="Unassembled WGS sequence"/>
</dbReference>
<dbReference type="Pfam" id="PF01546">
    <property type="entry name" value="Peptidase_M20"/>
    <property type="match status" value="1"/>
</dbReference>
<dbReference type="CDD" id="cd03884">
    <property type="entry name" value="M20_bAS"/>
    <property type="match status" value="1"/>
</dbReference>
<dbReference type="RefSeq" id="WP_172111993.1">
    <property type="nucleotide sequence ID" value="NZ_JABFDM010000002.1"/>
</dbReference>
<dbReference type="NCBIfam" id="TIGR01879">
    <property type="entry name" value="hydantase"/>
    <property type="match status" value="1"/>
</dbReference>
<evidence type="ECO:0000256" key="1">
    <source>
        <dbReference type="ARBA" id="ARBA00006153"/>
    </source>
</evidence>
<dbReference type="EMBL" id="JABFDN010000005">
    <property type="protein sequence ID" value="NPU66901.1"/>
    <property type="molecule type" value="Genomic_DNA"/>
</dbReference>
<name>A0ABX2CFD9_9BRAD</name>
<dbReference type="PIRSF" id="PIRSF001235">
    <property type="entry name" value="Amidase_carbamoylase"/>
    <property type="match status" value="1"/>
</dbReference>
<sequence>MSRAVTNLQIDSARLWDSIHETAKFGATPKGGVRRLTLSQEDKQVRDWFRKACEDAGLEVHIDALGSMFALRKGRDMSKPPVGLGSHLDTQPTGGKFDGILGTLGALEVIRTLNDAGIETDAPLCIVNWTNEEGSRFAPAMMASAAYVGDFTVEDILSRKDASGTTVGAALDEIGYRGATAVGTQKFSGFVELHIEQGPILEAENKTIGVVDHGQGVFWYDGKITGFESHAGSTPMPLRRDALLTLSEFALTLEQIALKLGPNAVATIGEAVIANPSRNVIPGEIAFTIDCRSANADTLEALDASLRAAAGEISKKRRVEIAIDQVWRKPPTHFDPKLVDAVERAAGTLGYAHRRITSGAGHDACNLNTIMPAAMVFVPCKDGISHNELEDATQSDCAAGTNVLLHTVLSLAGVAS</sequence>
<dbReference type="SUPFAM" id="SSF53187">
    <property type="entry name" value="Zn-dependent exopeptidases"/>
    <property type="match status" value="1"/>
</dbReference>
<dbReference type="NCBIfam" id="NF006771">
    <property type="entry name" value="PRK09290.1-5"/>
    <property type="match status" value="1"/>
</dbReference>
<proteinExistence type="inferred from homology"/>
<dbReference type="PANTHER" id="PTHR32494">
    <property type="entry name" value="ALLANTOATE DEIMINASE-RELATED"/>
    <property type="match status" value="1"/>
</dbReference>